<dbReference type="Proteomes" id="UP000807115">
    <property type="component" value="Chromosome 10"/>
</dbReference>
<evidence type="ECO:0000256" key="1">
    <source>
        <dbReference type="SAM" id="MobiDB-lite"/>
    </source>
</evidence>
<organism evidence="2 3">
    <name type="scientific">Sorghum bicolor</name>
    <name type="common">Sorghum</name>
    <name type="synonym">Sorghum vulgare</name>
    <dbReference type="NCBI Taxonomy" id="4558"/>
    <lineage>
        <taxon>Eukaryota</taxon>
        <taxon>Viridiplantae</taxon>
        <taxon>Streptophyta</taxon>
        <taxon>Embryophyta</taxon>
        <taxon>Tracheophyta</taxon>
        <taxon>Spermatophyta</taxon>
        <taxon>Magnoliopsida</taxon>
        <taxon>Liliopsida</taxon>
        <taxon>Poales</taxon>
        <taxon>Poaceae</taxon>
        <taxon>PACMAD clade</taxon>
        <taxon>Panicoideae</taxon>
        <taxon>Andropogonodae</taxon>
        <taxon>Andropogoneae</taxon>
        <taxon>Sorghinae</taxon>
        <taxon>Sorghum</taxon>
    </lineage>
</organism>
<feature type="compositionally biased region" description="Low complexity" evidence="1">
    <location>
        <begin position="355"/>
        <end position="368"/>
    </location>
</feature>
<feature type="compositionally biased region" description="Low complexity" evidence="1">
    <location>
        <begin position="279"/>
        <end position="310"/>
    </location>
</feature>
<dbReference type="EMBL" id="CM027689">
    <property type="protein sequence ID" value="KAG0512401.1"/>
    <property type="molecule type" value="Genomic_DNA"/>
</dbReference>
<evidence type="ECO:0000313" key="3">
    <source>
        <dbReference type="Proteomes" id="UP000807115"/>
    </source>
</evidence>
<sequence>MASGVPASEDAPEAFHLLQATRWEKTFTESTVSALPALNCPHGFPSSPSSHRICGSELGASPLHPSHQRIVPWHAVGVGKSESSTAIRPGWLFSASASSPLLFLVSWSCISASVISTLSGFFAAGGEGKRAGGSASGGGRTSAARNVRREEGQMRRYPTYLRSNSWRRRHPAQAVQKVPGGGARLVGLGGATERLLGGVGGGGVVRGVVGADAEGLDERLEVAAELGGGERCSLASRLSQRRASPPISLWPRAASAAARPSSSRPTTVGAAAPSWLARTPPATTTATSSSSPETGAAAATSSTPTAASSPRAHAQHGGTAARRHGVLSARPDGPRAVPWAGGQARARQRHGTASTVARTTPRRAGTARWPSMRGGVGEEHVGGGDHHRGARAGWVQAGGPEGVPARGREPARGELRLGQRQEVLGLGRGFGPWRWAARRAGGSPAAIIGGEGRRPGFFF</sequence>
<proteinExistence type="predicted"/>
<feature type="region of interest" description="Disordered" evidence="1">
    <location>
        <begin position="129"/>
        <end position="149"/>
    </location>
</feature>
<feature type="region of interest" description="Disordered" evidence="1">
    <location>
        <begin position="254"/>
        <end position="387"/>
    </location>
</feature>
<comment type="caution">
    <text evidence="2">The sequence shown here is derived from an EMBL/GenBank/DDBJ whole genome shotgun (WGS) entry which is preliminary data.</text>
</comment>
<reference evidence="2" key="2">
    <citation type="submission" date="2020-10" db="EMBL/GenBank/DDBJ databases">
        <authorList>
            <person name="Cooper E.A."/>
            <person name="Brenton Z.W."/>
            <person name="Flinn B.S."/>
            <person name="Jenkins J."/>
            <person name="Shu S."/>
            <person name="Flowers D."/>
            <person name="Luo F."/>
            <person name="Wang Y."/>
            <person name="Xia P."/>
            <person name="Barry K."/>
            <person name="Daum C."/>
            <person name="Lipzen A."/>
            <person name="Yoshinaga Y."/>
            <person name="Schmutz J."/>
            <person name="Saski C."/>
            <person name="Vermerris W."/>
            <person name="Kresovich S."/>
        </authorList>
    </citation>
    <scope>NUCLEOTIDE SEQUENCE</scope>
</reference>
<dbReference type="AlphaFoldDB" id="A0A921PYZ7"/>
<accession>A0A921PYZ7</accession>
<evidence type="ECO:0000313" key="2">
    <source>
        <dbReference type="EMBL" id="KAG0512401.1"/>
    </source>
</evidence>
<name>A0A921PYZ7_SORBI</name>
<feature type="compositionally biased region" description="Low complexity" evidence="1">
    <location>
        <begin position="254"/>
        <end position="265"/>
    </location>
</feature>
<reference evidence="2" key="1">
    <citation type="journal article" date="2019" name="BMC Genomics">
        <title>A new reference genome for Sorghum bicolor reveals high levels of sequence similarity between sweet and grain genotypes: implications for the genetics of sugar metabolism.</title>
        <authorList>
            <person name="Cooper E.A."/>
            <person name="Brenton Z.W."/>
            <person name="Flinn B.S."/>
            <person name="Jenkins J."/>
            <person name="Shu S."/>
            <person name="Flowers D."/>
            <person name="Luo F."/>
            <person name="Wang Y."/>
            <person name="Xia P."/>
            <person name="Barry K."/>
            <person name="Daum C."/>
            <person name="Lipzen A."/>
            <person name="Yoshinaga Y."/>
            <person name="Schmutz J."/>
            <person name="Saski C."/>
            <person name="Vermerris W."/>
            <person name="Kresovich S."/>
        </authorList>
    </citation>
    <scope>NUCLEOTIDE SEQUENCE</scope>
</reference>
<gene>
    <name evidence="2" type="ORF">BDA96_10G010300</name>
</gene>
<feature type="compositionally biased region" description="Basic and acidic residues" evidence="1">
    <location>
        <begin position="376"/>
        <end position="387"/>
    </location>
</feature>
<protein>
    <submittedName>
        <fullName evidence="2">Uncharacterized protein</fullName>
    </submittedName>
</protein>